<name>A0YH01_9GAMM</name>
<organism evidence="1 2">
    <name type="scientific">marine gamma proteobacterium HTCC2143</name>
    <dbReference type="NCBI Taxonomy" id="247633"/>
    <lineage>
        <taxon>Bacteria</taxon>
        <taxon>Pseudomonadati</taxon>
        <taxon>Pseudomonadota</taxon>
        <taxon>Gammaproteobacteria</taxon>
        <taxon>Cellvibrionales</taxon>
        <taxon>Spongiibacteraceae</taxon>
        <taxon>BD1-7 clade</taxon>
    </lineage>
</organism>
<dbReference type="EMBL" id="AAVT01000013">
    <property type="protein sequence ID" value="EAW29876.1"/>
    <property type="molecule type" value="Genomic_DNA"/>
</dbReference>
<protein>
    <submittedName>
        <fullName evidence="1">Uncharacterized protein</fullName>
    </submittedName>
</protein>
<dbReference type="Proteomes" id="UP000004931">
    <property type="component" value="Unassembled WGS sequence"/>
</dbReference>
<sequence>MLAVSDGSRIKDITNLDNVVEMIKIYTAFDTNKVAVS</sequence>
<accession>A0YH01</accession>
<evidence type="ECO:0000313" key="1">
    <source>
        <dbReference type="EMBL" id="EAW29876.1"/>
    </source>
</evidence>
<proteinExistence type="predicted"/>
<keyword evidence="2" id="KW-1185">Reference proteome</keyword>
<comment type="caution">
    <text evidence="1">The sequence shown here is derived from an EMBL/GenBank/DDBJ whole genome shotgun (WGS) entry which is preliminary data.</text>
</comment>
<reference evidence="1 2" key="1">
    <citation type="journal article" date="2010" name="J. Bacteriol.">
        <title>Genome sequence of the oligotrophic marine Gammaproteobacterium HTCC2143, isolated from the Oregon Coast.</title>
        <authorList>
            <person name="Oh H.M."/>
            <person name="Kang I."/>
            <person name="Ferriera S."/>
            <person name="Giovannoni S.J."/>
            <person name="Cho J.C."/>
        </authorList>
    </citation>
    <scope>NUCLEOTIDE SEQUENCE [LARGE SCALE GENOMIC DNA]</scope>
    <source>
        <strain evidence="1 2">HTCC2143</strain>
    </source>
</reference>
<dbReference type="AlphaFoldDB" id="A0YH01"/>
<evidence type="ECO:0000313" key="2">
    <source>
        <dbReference type="Proteomes" id="UP000004931"/>
    </source>
</evidence>
<gene>
    <name evidence="1" type="ORF">GP2143_11774</name>
</gene>